<evidence type="ECO:0000313" key="3">
    <source>
        <dbReference type="Proteomes" id="UP000249986"/>
    </source>
</evidence>
<feature type="transmembrane region" description="Helical" evidence="1">
    <location>
        <begin position="56"/>
        <end position="76"/>
    </location>
</feature>
<dbReference type="Proteomes" id="UP000249986">
    <property type="component" value="Unassembled WGS sequence"/>
</dbReference>
<keyword evidence="1" id="KW-0812">Transmembrane</keyword>
<evidence type="ECO:0000313" key="2">
    <source>
        <dbReference type="EMBL" id="SQB59608.1"/>
    </source>
</evidence>
<keyword evidence="1" id="KW-0472">Membrane</keyword>
<name>A0A2X2Y127_CLOPF</name>
<evidence type="ECO:0000256" key="1">
    <source>
        <dbReference type="SAM" id="Phobius"/>
    </source>
</evidence>
<protein>
    <submittedName>
        <fullName evidence="2">Predicted integral membrane protein</fullName>
    </submittedName>
</protein>
<proteinExistence type="predicted"/>
<feature type="transmembrane region" description="Helical" evidence="1">
    <location>
        <begin position="88"/>
        <end position="108"/>
    </location>
</feature>
<dbReference type="AlphaFoldDB" id="A0A2X2Y127"/>
<feature type="transmembrane region" description="Helical" evidence="1">
    <location>
        <begin position="20"/>
        <end position="36"/>
    </location>
</feature>
<sequence>MGIKQMFIQKILSYKKILKINMFFLILCLAINIILFKNLPNKIALQIVESGKLGNYIPKLFFIFFTPIVISLITFYNYMKTELRVSRSIVPVIVLFILNIIILITNLFA</sequence>
<gene>
    <name evidence="2" type="ORF">NCTC10719_01204</name>
</gene>
<keyword evidence="1" id="KW-1133">Transmembrane helix</keyword>
<accession>A0A2X2Y127</accession>
<organism evidence="2 3">
    <name type="scientific">Clostridium perfringens</name>
    <dbReference type="NCBI Taxonomy" id="1502"/>
    <lineage>
        <taxon>Bacteria</taxon>
        <taxon>Bacillati</taxon>
        <taxon>Bacillota</taxon>
        <taxon>Clostridia</taxon>
        <taxon>Eubacteriales</taxon>
        <taxon>Clostridiaceae</taxon>
        <taxon>Clostridium</taxon>
    </lineage>
</organism>
<reference evidence="2 3" key="1">
    <citation type="submission" date="2018-06" db="EMBL/GenBank/DDBJ databases">
        <authorList>
            <consortium name="Pathogen Informatics"/>
            <person name="Doyle S."/>
        </authorList>
    </citation>
    <scope>NUCLEOTIDE SEQUENCE [LARGE SCALE GENOMIC DNA]</scope>
    <source>
        <strain evidence="2 3">NCTC10719</strain>
    </source>
</reference>
<dbReference type="EMBL" id="UAWG01000006">
    <property type="protein sequence ID" value="SQB59608.1"/>
    <property type="molecule type" value="Genomic_DNA"/>
</dbReference>